<evidence type="ECO:0000256" key="17">
    <source>
        <dbReference type="SAM" id="MobiDB-lite"/>
    </source>
</evidence>
<keyword evidence="5 18" id="KW-0812">Transmembrane</keyword>
<keyword evidence="7 18" id="KW-1133">Transmembrane helix</keyword>
<sequence>MSSLGRNGLIGLGIGVTVSTGLVAVLLIKEMLRRRRERPLGLSHSGAAVDGRINLGQESGVLSGLTPEQHTELRKTLDEVMMSVSTLRGEVAELRNGLRDIANTIVEDVRKGVEEGQRSRRRRHFLTRERSDSMSSSSIYFTASNGMSSRSEGGYTTAYSTAESDYTDRDTDRDEDQDDDEDEEEEEERSCATVLTLRPDEPQSEDDVDTEEEVVVMSPELTLLLSQSDLLHAGDSGKKTDGFILLRDNKPLYRDNIEFLWRLARAYNDMCVHAEDEEERRSYAEQGRDEAESALQRNGLNADSHKWFAVLTSQMLQCDSMHSKLKSSHILKEHLDRAIALRDDDPLCFYLLGRWCYEISRLSWLEQKAAAAVYETPPSSSLHHALENFLKAEELKPGFSRAVRLYIAKCHKDLGNKSEARNWAHLALTTPNTNTDARLSAMEAELQALIDSPAVQL</sequence>
<dbReference type="GO" id="GO:0005741">
    <property type="term" value="C:mitochondrial outer membrane"/>
    <property type="evidence" value="ECO:0007669"/>
    <property type="project" value="UniProtKB-SubCell"/>
</dbReference>
<feature type="compositionally biased region" description="Polar residues" evidence="17">
    <location>
        <begin position="139"/>
        <end position="151"/>
    </location>
</feature>
<dbReference type="AlphaFoldDB" id="A0AAE0UI44"/>
<keyword evidence="9" id="KW-0496">Mitochondrion</keyword>
<dbReference type="InterPro" id="IPR011990">
    <property type="entry name" value="TPR-like_helical_dom_sf"/>
</dbReference>
<dbReference type="GO" id="GO:0005876">
    <property type="term" value="C:spindle microtubule"/>
    <property type="evidence" value="ECO:0007669"/>
    <property type="project" value="TreeGrafter"/>
</dbReference>
<evidence type="ECO:0000256" key="13">
    <source>
        <dbReference type="ARBA" id="ARBA00038360"/>
    </source>
</evidence>
<reference evidence="19" key="1">
    <citation type="submission" date="2023-06" db="EMBL/GenBank/DDBJ databases">
        <title>Male Hemibagrus guttatus genome.</title>
        <authorList>
            <person name="Bian C."/>
        </authorList>
    </citation>
    <scope>NUCLEOTIDE SEQUENCE</scope>
    <source>
        <strain evidence="19">Male_cb2023</strain>
        <tissue evidence="19">Muscle</tissue>
    </source>
</reference>
<keyword evidence="8" id="KW-0175">Coiled coil</keyword>
<comment type="subcellular location">
    <subcellularLocation>
        <location evidence="3">Cytoplasm</location>
        <location evidence="3">Cytoskeleton</location>
        <location evidence="3">Spindle pole</location>
    </subcellularLocation>
    <subcellularLocation>
        <location evidence="2">Mitochondrion outer membrane</location>
        <topology evidence="2">Single-pass membrane protein</topology>
    </subcellularLocation>
    <subcellularLocation>
        <location evidence="1">Nucleus</location>
    </subcellularLocation>
</comment>
<accession>A0AAE0UI44</accession>
<evidence type="ECO:0000256" key="3">
    <source>
        <dbReference type="ARBA" id="ARBA00004647"/>
    </source>
</evidence>
<dbReference type="Gene3D" id="1.25.40.10">
    <property type="entry name" value="Tetratricopeptide repeat domain"/>
    <property type="match status" value="1"/>
</dbReference>
<keyword evidence="12" id="KW-0539">Nucleus</keyword>
<gene>
    <name evidence="19" type="ORF">QTP70_031184</name>
</gene>
<evidence type="ECO:0000256" key="1">
    <source>
        <dbReference type="ARBA" id="ARBA00004123"/>
    </source>
</evidence>
<keyword evidence="11" id="KW-0206">Cytoskeleton</keyword>
<evidence type="ECO:0000256" key="9">
    <source>
        <dbReference type="ARBA" id="ARBA00023128"/>
    </source>
</evidence>
<evidence type="ECO:0000256" key="2">
    <source>
        <dbReference type="ARBA" id="ARBA00004572"/>
    </source>
</evidence>
<dbReference type="Proteomes" id="UP001274896">
    <property type="component" value="Unassembled WGS sequence"/>
</dbReference>
<evidence type="ECO:0000256" key="7">
    <source>
        <dbReference type="ARBA" id="ARBA00022989"/>
    </source>
</evidence>
<dbReference type="GO" id="GO:0097431">
    <property type="term" value="C:mitotic spindle pole"/>
    <property type="evidence" value="ECO:0007669"/>
    <property type="project" value="TreeGrafter"/>
</dbReference>
<evidence type="ECO:0000313" key="20">
    <source>
        <dbReference type="Proteomes" id="UP001274896"/>
    </source>
</evidence>
<feature type="transmembrane region" description="Helical" evidence="18">
    <location>
        <begin position="6"/>
        <end position="28"/>
    </location>
</feature>
<keyword evidence="10 18" id="KW-0472">Membrane</keyword>
<evidence type="ECO:0000256" key="5">
    <source>
        <dbReference type="ARBA" id="ARBA00022692"/>
    </source>
</evidence>
<evidence type="ECO:0000256" key="10">
    <source>
        <dbReference type="ARBA" id="ARBA00023136"/>
    </source>
</evidence>
<keyword evidence="20" id="KW-1185">Reference proteome</keyword>
<comment type="similarity">
    <text evidence="13">Belongs to the RMDN family.</text>
</comment>
<keyword evidence="6" id="KW-1000">Mitochondrion outer membrane</keyword>
<organism evidence="19 20">
    <name type="scientific">Hemibagrus guttatus</name>
    <dbReference type="NCBI Taxonomy" id="175788"/>
    <lineage>
        <taxon>Eukaryota</taxon>
        <taxon>Metazoa</taxon>
        <taxon>Chordata</taxon>
        <taxon>Craniata</taxon>
        <taxon>Vertebrata</taxon>
        <taxon>Euteleostomi</taxon>
        <taxon>Actinopterygii</taxon>
        <taxon>Neopterygii</taxon>
        <taxon>Teleostei</taxon>
        <taxon>Ostariophysi</taxon>
        <taxon>Siluriformes</taxon>
        <taxon>Bagridae</taxon>
        <taxon>Hemibagrus</taxon>
    </lineage>
</organism>
<dbReference type="PANTHER" id="PTHR16056">
    <property type="entry name" value="REGULATOR OF MICROTUBULE DYNAMICS PROTEIN"/>
    <property type="match status" value="1"/>
</dbReference>
<dbReference type="Pfam" id="PF21033">
    <property type="entry name" value="RMD1-3"/>
    <property type="match status" value="1"/>
</dbReference>
<feature type="compositionally biased region" description="Acidic residues" evidence="17">
    <location>
        <begin position="202"/>
        <end position="212"/>
    </location>
</feature>
<dbReference type="EMBL" id="JAUCMX010000030">
    <property type="protein sequence ID" value="KAK3506911.1"/>
    <property type="molecule type" value="Genomic_DNA"/>
</dbReference>
<feature type="compositionally biased region" description="Acidic residues" evidence="17">
    <location>
        <begin position="173"/>
        <end position="188"/>
    </location>
</feature>
<protein>
    <recommendedName>
        <fullName evidence="14">Regulator of microtubule dynamics protein 3</fullName>
    </recommendedName>
    <alternativeName>
        <fullName evidence="15">Protein FAM82A2</fullName>
    </alternativeName>
    <alternativeName>
        <fullName evidence="16">Protein FAM82C</fullName>
    </alternativeName>
</protein>
<evidence type="ECO:0000256" key="12">
    <source>
        <dbReference type="ARBA" id="ARBA00023242"/>
    </source>
</evidence>
<evidence type="ECO:0000256" key="18">
    <source>
        <dbReference type="SAM" id="Phobius"/>
    </source>
</evidence>
<keyword evidence="4" id="KW-0963">Cytoplasm</keyword>
<proteinExistence type="inferred from homology"/>
<evidence type="ECO:0000256" key="14">
    <source>
        <dbReference type="ARBA" id="ARBA00039962"/>
    </source>
</evidence>
<feature type="region of interest" description="Disordered" evidence="17">
    <location>
        <begin position="113"/>
        <end position="212"/>
    </location>
</feature>
<comment type="caution">
    <text evidence="19">The sequence shown here is derived from an EMBL/GenBank/DDBJ whole genome shotgun (WGS) entry which is preliminary data.</text>
</comment>
<evidence type="ECO:0000256" key="16">
    <source>
        <dbReference type="ARBA" id="ARBA00041960"/>
    </source>
</evidence>
<dbReference type="InterPro" id="IPR049039">
    <property type="entry name" value="RMD1-3_a_helical_rpt"/>
</dbReference>
<evidence type="ECO:0000256" key="15">
    <source>
        <dbReference type="ARBA" id="ARBA00041608"/>
    </source>
</evidence>
<evidence type="ECO:0000256" key="8">
    <source>
        <dbReference type="ARBA" id="ARBA00023054"/>
    </source>
</evidence>
<dbReference type="SUPFAM" id="SSF48452">
    <property type="entry name" value="TPR-like"/>
    <property type="match status" value="1"/>
</dbReference>
<name>A0AAE0UI44_9TELE</name>
<evidence type="ECO:0000256" key="11">
    <source>
        <dbReference type="ARBA" id="ARBA00023212"/>
    </source>
</evidence>
<evidence type="ECO:0000256" key="6">
    <source>
        <dbReference type="ARBA" id="ARBA00022787"/>
    </source>
</evidence>
<dbReference type="GO" id="GO:0008017">
    <property type="term" value="F:microtubule binding"/>
    <property type="evidence" value="ECO:0007669"/>
    <property type="project" value="TreeGrafter"/>
</dbReference>
<dbReference type="PANTHER" id="PTHR16056:SF18">
    <property type="entry name" value="REGULATOR OF MICROTUBULE DYNAMICS PROTEIN 3"/>
    <property type="match status" value="1"/>
</dbReference>
<dbReference type="GO" id="GO:0005634">
    <property type="term" value="C:nucleus"/>
    <property type="evidence" value="ECO:0007669"/>
    <property type="project" value="UniProtKB-SubCell"/>
</dbReference>
<evidence type="ECO:0000313" key="19">
    <source>
        <dbReference type="EMBL" id="KAK3506911.1"/>
    </source>
</evidence>
<evidence type="ECO:0000256" key="4">
    <source>
        <dbReference type="ARBA" id="ARBA00022490"/>
    </source>
</evidence>